<evidence type="ECO:0000313" key="1">
    <source>
        <dbReference type="EMBL" id="KEY72203.1"/>
    </source>
</evidence>
<dbReference type="Proteomes" id="UP000028045">
    <property type="component" value="Unassembled WGS sequence"/>
</dbReference>
<keyword evidence="2" id="KW-1185">Reference proteome</keyword>
<name>A0A084B3S4_STACB</name>
<accession>A0A084B3S4</accession>
<gene>
    <name evidence="1" type="ORF">S7711_10348</name>
</gene>
<reference evidence="1 2" key="1">
    <citation type="journal article" date="2014" name="BMC Genomics">
        <title>Comparative genome sequencing reveals chemotype-specific gene clusters in the toxigenic black mold Stachybotrys.</title>
        <authorList>
            <person name="Semeiks J."/>
            <person name="Borek D."/>
            <person name="Otwinowski Z."/>
            <person name="Grishin N.V."/>
        </authorList>
    </citation>
    <scope>NUCLEOTIDE SEQUENCE [LARGE SCALE GENOMIC DNA]</scope>
    <source>
        <strain evidence="2">CBS 109288 / IBT 7711</strain>
    </source>
</reference>
<dbReference type="EMBL" id="KL648097">
    <property type="protein sequence ID" value="KEY72203.1"/>
    <property type="molecule type" value="Genomic_DNA"/>
</dbReference>
<organism evidence="1 2">
    <name type="scientific">Stachybotrys chartarum (strain CBS 109288 / IBT 7711)</name>
    <name type="common">Toxic black mold</name>
    <name type="synonym">Stilbospora chartarum</name>
    <dbReference type="NCBI Taxonomy" id="1280523"/>
    <lineage>
        <taxon>Eukaryota</taxon>
        <taxon>Fungi</taxon>
        <taxon>Dikarya</taxon>
        <taxon>Ascomycota</taxon>
        <taxon>Pezizomycotina</taxon>
        <taxon>Sordariomycetes</taxon>
        <taxon>Hypocreomycetidae</taxon>
        <taxon>Hypocreales</taxon>
        <taxon>Stachybotryaceae</taxon>
        <taxon>Stachybotrys</taxon>
    </lineage>
</organism>
<protein>
    <submittedName>
        <fullName evidence="1">Uncharacterized protein</fullName>
    </submittedName>
</protein>
<proteinExistence type="predicted"/>
<dbReference type="AlphaFoldDB" id="A0A084B3S4"/>
<sequence length="355" mass="40887">MSFSTEHWSEVRPRDRRAGRFVGCLDNPADADQRRAFMKAYFQYLDSSLDVGGMETLVKEATDEACRRLAAAGKMLSNSQMLHAVDTVAWLQFFTRRLRTANVPRYPWADCYPRSDPGLEEVSQAQREWANVHQDLAAAQSRVFEQDQREDEKIRQLRIAASVGDDAGSSYQHRGLEACWADAATRERARVASKAESTLKPETYRDHREAEVPMHLGLENLDVRGIAMLESERALWKQLAAKWGLGNKLDIFPFVGHFELPVPQGQEFQDQVVSDRARRKVAEVFDPKITVRIRSNDMEADSVRVSFKEEEEFDPSRKDAQVLLEQHWLVLVRWVHESRVLPVPLHKWLTVEKRD</sequence>
<evidence type="ECO:0000313" key="2">
    <source>
        <dbReference type="Proteomes" id="UP000028045"/>
    </source>
</evidence>
<dbReference type="HOGENOM" id="CLU_725990_0_0_1"/>